<accession>B9DXD0</accession>
<dbReference type="EMBL" id="AP009049">
    <property type="protein sequence ID" value="BAH08373.1"/>
    <property type="molecule type" value="Genomic_DNA"/>
</dbReference>
<dbReference type="AlphaFoldDB" id="B9DXD0"/>
<dbReference type="Proteomes" id="UP000007969">
    <property type="component" value="Chromosome"/>
</dbReference>
<sequence length="282" mass="32728">MKVMDGVVKKRINIFFILIVLTGIFLLCGCSKLDQLKVKAGLKNSDFEYIKQGKVKEITIQSTRDQGFKFVVTDQDTIEDLYDTLASAKKVPKKSSLQPDYTLEIMETNNKIHKFSYIAGLDKDEAGNLYNGKQIYIVPKRIDNNIINSFWNIRTPPSNFTEVYYGSIIETLNKYFKDKDKKIGISFNEDIDAARFILSTDLEEFKSELTDKFKNANIGNNDKEKYDVWVTVKTEGYKTTLYKATIKFWDVKKKSEKIYYIKDVYENGRWNVTISEDKLEGF</sequence>
<feature type="transmembrane region" description="Helical" evidence="1">
    <location>
        <begin position="12"/>
        <end position="30"/>
    </location>
</feature>
<dbReference type="KEGG" id="ckr:CKR_3322"/>
<dbReference type="InterPro" id="IPR058780">
    <property type="entry name" value="YhfM-like_dom"/>
</dbReference>
<evidence type="ECO:0000256" key="1">
    <source>
        <dbReference type="SAM" id="Phobius"/>
    </source>
</evidence>
<gene>
    <name evidence="3" type="ordered locus">CKR_3322</name>
</gene>
<keyword evidence="1" id="KW-0472">Membrane</keyword>
<name>B9DXD0_CLOK1</name>
<keyword evidence="1" id="KW-0812">Transmembrane</keyword>
<feature type="domain" description="YhfM-like" evidence="2">
    <location>
        <begin position="52"/>
        <end position="155"/>
    </location>
</feature>
<dbReference type="PROSITE" id="PS51257">
    <property type="entry name" value="PROKAR_LIPOPROTEIN"/>
    <property type="match status" value="1"/>
</dbReference>
<keyword evidence="1" id="KW-1133">Transmembrane helix</keyword>
<organism evidence="3 4">
    <name type="scientific">Clostridium kluyveri (strain NBRC 12016)</name>
    <dbReference type="NCBI Taxonomy" id="583346"/>
    <lineage>
        <taxon>Bacteria</taxon>
        <taxon>Bacillati</taxon>
        <taxon>Bacillota</taxon>
        <taxon>Clostridia</taxon>
        <taxon>Eubacteriales</taxon>
        <taxon>Clostridiaceae</taxon>
        <taxon>Clostridium</taxon>
    </lineage>
</organism>
<protein>
    <recommendedName>
        <fullName evidence="2">YhfM-like domain-containing protein</fullName>
    </recommendedName>
</protein>
<reference evidence="4" key="1">
    <citation type="submission" date="2005-09" db="EMBL/GenBank/DDBJ databases">
        <title>Complete genome sequence of Clostridium kluyveri and comparative genomics of Clostridia species.</title>
        <authorList>
            <person name="Inui M."/>
            <person name="Nonaka H."/>
            <person name="Shinoda Y."/>
            <person name="Ikenaga Y."/>
            <person name="Abe M."/>
            <person name="Naito K."/>
            <person name="Vertes A.A."/>
            <person name="Yukawa H."/>
        </authorList>
    </citation>
    <scope>NUCLEOTIDE SEQUENCE [LARGE SCALE GENOMIC DNA]</scope>
    <source>
        <strain evidence="4">NBRC 12016</strain>
    </source>
</reference>
<evidence type="ECO:0000313" key="4">
    <source>
        <dbReference type="Proteomes" id="UP000007969"/>
    </source>
</evidence>
<evidence type="ECO:0000259" key="2">
    <source>
        <dbReference type="Pfam" id="PF26353"/>
    </source>
</evidence>
<dbReference type="Pfam" id="PF26353">
    <property type="entry name" value="YhfM"/>
    <property type="match status" value="1"/>
</dbReference>
<evidence type="ECO:0000313" key="3">
    <source>
        <dbReference type="EMBL" id="BAH08373.1"/>
    </source>
</evidence>
<proteinExistence type="predicted"/>
<dbReference type="HOGENOM" id="CLU_1003623_0_0_9"/>